<proteinExistence type="predicted"/>
<evidence type="ECO:0000256" key="3">
    <source>
        <dbReference type="SAM" id="Phobius"/>
    </source>
</evidence>
<comment type="caution">
    <text evidence="5">The sequence shown here is derived from an EMBL/GenBank/DDBJ whole genome shotgun (WGS) entry which is preliminary data.</text>
</comment>
<dbReference type="InterPro" id="IPR006558">
    <property type="entry name" value="LamG-like"/>
</dbReference>
<dbReference type="InterPro" id="IPR013320">
    <property type="entry name" value="ConA-like_dom_sf"/>
</dbReference>
<dbReference type="Gene3D" id="2.60.120.200">
    <property type="match status" value="3"/>
</dbReference>
<keyword evidence="3" id="KW-0472">Membrane</keyword>
<accession>A0A8T5GE18</accession>
<evidence type="ECO:0000259" key="4">
    <source>
        <dbReference type="SMART" id="SM00560"/>
    </source>
</evidence>
<dbReference type="SMART" id="SM00560">
    <property type="entry name" value="LamGL"/>
    <property type="match status" value="2"/>
</dbReference>
<dbReference type="Proteomes" id="UP000722459">
    <property type="component" value="Unassembled WGS sequence"/>
</dbReference>
<evidence type="ECO:0000313" key="5">
    <source>
        <dbReference type="EMBL" id="MBT4869998.1"/>
    </source>
</evidence>
<keyword evidence="3" id="KW-0812">Transmembrane</keyword>
<reference evidence="5" key="1">
    <citation type="journal article" date="2021" name="ISME J.">
        <title>Mercury methylation by metabolically versatile and cosmopolitan marine bacteria.</title>
        <authorList>
            <person name="Lin H."/>
            <person name="Ascher D.B."/>
            <person name="Myung Y."/>
            <person name="Lamborg C.H."/>
            <person name="Hallam S.J."/>
            <person name="Gionfriddo C.M."/>
            <person name="Holt K.E."/>
            <person name="Moreau J.W."/>
        </authorList>
    </citation>
    <scope>NUCLEOTIDE SEQUENCE</scope>
    <source>
        <strain evidence="5">SI075_bin30</strain>
    </source>
</reference>
<dbReference type="Pfam" id="PF13385">
    <property type="entry name" value="Laminin_G_3"/>
    <property type="match status" value="3"/>
</dbReference>
<gene>
    <name evidence="5" type="ORF">HON47_00290</name>
</gene>
<feature type="transmembrane region" description="Helical" evidence="3">
    <location>
        <begin position="12"/>
        <end position="34"/>
    </location>
</feature>
<dbReference type="PANTHER" id="PTHR42535">
    <property type="entry name" value="OOKINETE PROTEIN, PUTATIVE-RELATED"/>
    <property type="match status" value="1"/>
</dbReference>
<evidence type="ECO:0000256" key="2">
    <source>
        <dbReference type="ARBA" id="ARBA00023157"/>
    </source>
</evidence>
<dbReference type="AlphaFoldDB" id="A0A8T5GE18"/>
<name>A0A8T5GE18_9ARCH</name>
<keyword evidence="2" id="KW-1015">Disulfide bond</keyword>
<sequence length="1103" mass="120152">MFFMRGQGTIEYLLITAVVIVIALVLVSLLTGMMSSSGTSQSISNVKAKITGQFSLLDLAVTPDGNYITTIQYNDTNPITITNIYVNDTNKSYDYSLVGGNKANFKVVTSDACTIGTTVSKTVTIYYTTSHGILKKQFVENVLFTCNNVSATTVDDTTTGDTPSETTTEYVASWLFNDEDTNYIFSNTTLNGGTLLLSSTTSSAYFGKSTTNADLNANYNNSSYANLSLNGYQATGELDWNNEAVNTTTSGGWGELINDYNVQVGNLQGVWHLNNDALDSSGNSNDGVWGGTEGYTNGLWGTNAGDLDGSSYVNLGSALVPLTGDFTINNWVKIENHADTHTMFSQYNGGDGRFNFEVHNALDIPRVFVGGTGGGTINATSVIEIGKWYNTTLTRNGSTFSIYVNGNLENSGTITRAIENTNSFIGAANAGVGNVTGNIEEVGIWNTALTEQEVKELYEAQKGQWLDTNLVAYYKFNGNANDSARGHNGTLEGNANTTAQGLWDSNALDLDGTGDYVSIAENDDLKFDNNLTISAWVNSNTFNMSQNGHGIFSYGSGSNGYALEVIESDHGTYPSMLRFMGMGLTDNSVFGTFSLELNTWYHIVAGYDGSELFIYVNGELDDSDPSTGTITTPTTYGPRVGYAHFTGGSDNYWSGLIDEVKIYNRRLSDAELLADYNAFLEAKFVNSTITDATTSSDWNTIKINSDLNYSFNKEICGVTDTGCEPDKWNDNLVGLWHLNETSGDAIDSSGQGNDGTWVGTQDSSNGLWGTNAGYFNELSYINTGTTDYCFDGGENFTINFWGNFETFNDNPIFFYTGEWHVNGYYIRAANTSGNLQFYISTAGSGNYLQTNETASTGVWQMYTFQKDGSSGHIYLNGNELTYSINQSLTTPVSCTNNATIGANIIGAREIDGTFEELAIWNKSLTQTEIQDLYRKGISRLDLNVYECTDATCTTKGDNNYITDANSNTWMLISGLSSRYLGYDAYFKTNETDFGDYNAGFFHVGSFIADVNVEAAGSTYSSTGYTDMNFTVTTNSIFTNITDTNSLTGGTIDHNIMFDGNGQWFTNPDTNIPFDTNILLRTILESTTSTPILYDLNINYTQTS</sequence>
<keyword evidence="3" id="KW-1133">Transmembrane helix</keyword>
<evidence type="ECO:0000313" key="6">
    <source>
        <dbReference type="Proteomes" id="UP000722459"/>
    </source>
</evidence>
<feature type="domain" description="LamG-like jellyroll fold" evidence="4">
    <location>
        <begin position="529"/>
        <end position="670"/>
    </location>
</feature>
<protein>
    <submittedName>
        <fullName evidence="5">LamG domain-containing protein</fullName>
    </submittedName>
</protein>
<dbReference type="SUPFAM" id="SSF49899">
    <property type="entry name" value="Concanavalin A-like lectins/glucanases"/>
    <property type="match status" value="3"/>
</dbReference>
<feature type="domain" description="LamG-like jellyroll fold" evidence="4">
    <location>
        <begin position="324"/>
        <end position="452"/>
    </location>
</feature>
<dbReference type="EMBL" id="JABJNZ010000011">
    <property type="protein sequence ID" value="MBT4869998.1"/>
    <property type="molecule type" value="Genomic_DNA"/>
</dbReference>
<organism evidence="5 6">
    <name type="scientific">Candidatus Iainarchaeum sp</name>
    <dbReference type="NCBI Taxonomy" id="3101447"/>
    <lineage>
        <taxon>Archaea</taxon>
        <taxon>Candidatus Iainarchaeota</taxon>
        <taxon>Candidatus Iainarchaeia</taxon>
        <taxon>Candidatus Iainarchaeales</taxon>
        <taxon>Candidatus Iainarchaeaceae</taxon>
        <taxon>Candidatus Iainarchaeum</taxon>
    </lineage>
</organism>
<dbReference type="PANTHER" id="PTHR42535:SF2">
    <property type="entry name" value="CHROMOSOME UNDETERMINED SCAFFOLD_146, WHOLE GENOME SHOTGUN SEQUENCE"/>
    <property type="match status" value="1"/>
</dbReference>
<evidence type="ECO:0000256" key="1">
    <source>
        <dbReference type="ARBA" id="ARBA00022729"/>
    </source>
</evidence>
<keyword evidence="1" id="KW-0732">Signal</keyword>